<reference evidence="2 3" key="1">
    <citation type="submission" date="2021-06" db="EMBL/GenBank/DDBJ databases">
        <title>Caerostris darwini draft genome.</title>
        <authorList>
            <person name="Kono N."/>
            <person name="Arakawa K."/>
        </authorList>
    </citation>
    <scope>NUCLEOTIDE SEQUENCE [LARGE SCALE GENOMIC DNA]</scope>
</reference>
<dbReference type="AlphaFoldDB" id="A0AAV4UC13"/>
<proteinExistence type="predicted"/>
<evidence type="ECO:0000313" key="3">
    <source>
        <dbReference type="Proteomes" id="UP001054837"/>
    </source>
</evidence>
<keyword evidence="3" id="KW-1185">Reference proteome</keyword>
<sequence length="121" mass="13415">MKIIVQNLCTSHLVRNDSPLRSVAAFDSESLVAISLRHPRKPSSSHKRSPQDKVPTTPSFLHTHINKAQIPVFFLSDILTTVSGDSFRQTLPLMYSYRNPLNSISAALNTSQIEGRGGDKE</sequence>
<evidence type="ECO:0000313" key="2">
    <source>
        <dbReference type="EMBL" id="GIY55298.1"/>
    </source>
</evidence>
<accession>A0AAV4UC13</accession>
<dbReference type="Proteomes" id="UP001054837">
    <property type="component" value="Unassembled WGS sequence"/>
</dbReference>
<gene>
    <name evidence="2" type="ORF">CDAR_578791</name>
</gene>
<organism evidence="2 3">
    <name type="scientific">Caerostris darwini</name>
    <dbReference type="NCBI Taxonomy" id="1538125"/>
    <lineage>
        <taxon>Eukaryota</taxon>
        <taxon>Metazoa</taxon>
        <taxon>Ecdysozoa</taxon>
        <taxon>Arthropoda</taxon>
        <taxon>Chelicerata</taxon>
        <taxon>Arachnida</taxon>
        <taxon>Araneae</taxon>
        <taxon>Araneomorphae</taxon>
        <taxon>Entelegynae</taxon>
        <taxon>Araneoidea</taxon>
        <taxon>Araneidae</taxon>
        <taxon>Caerostris</taxon>
    </lineage>
</organism>
<name>A0AAV4UC13_9ARAC</name>
<comment type="caution">
    <text evidence="2">The sequence shown here is derived from an EMBL/GenBank/DDBJ whole genome shotgun (WGS) entry which is preliminary data.</text>
</comment>
<dbReference type="EMBL" id="BPLQ01011075">
    <property type="protein sequence ID" value="GIY55298.1"/>
    <property type="molecule type" value="Genomic_DNA"/>
</dbReference>
<evidence type="ECO:0000256" key="1">
    <source>
        <dbReference type="SAM" id="MobiDB-lite"/>
    </source>
</evidence>
<feature type="compositionally biased region" description="Basic residues" evidence="1">
    <location>
        <begin position="37"/>
        <end position="48"/>
    </location>
</feature>
<protein>
    <submittedName>
        <fullName evidence="2">Uncharacterized protein</fullName>
    </submittedName>
</protein>
<feature type="region of interest" description="Disordered" evidence="1">
    <location>
        <begin position="37"/>
        <end position="59"/>
    </location>
</feature>